<feature type="region of interest" description="Disordered" evidence="2">
    <location>
        <begin position="426"/>
        <end position="449"/>
    </location>
</feature>
<reference evidence="4" key="2">
    <citation type="journal article" date="2023" name="Microbiol Resour">
        <title>Decontamination and Annotation of the Draft Genome Sequence of the Oomycete Lagenidium giganteum ARSEF 373.</title>
        <authorList>
            <person name="Morgan W.R."/>
            <person name="Tartar A."/>
        </authorList>
    </citation>
    <scope>NUCLEOTIDE SEQUENCE</scope>
    <source>
        <strain evidence="4">ARSEF 373</strain>
    </source>
</reference>
<name>A0AAV2YTL1_9STRA</name>
<dbReference type="Proteomes" id="UP001146120">
    <property type="component" value="Unassembled WGS sequence"/>
</dbReference>
<feature type="compositionally biased region" description="Low complexity" evidence="2">
    <location>
        <begin position="426"/>
        <end position="441"/>
    </location>
</feature>
<gene>
    <name evidence="4" type="ORF">N0F65_011791</name>
</gene>
<evidence type="ECO:0000256" key="3">
    <source>
        <dbReference type="SAM" id="Phobius"/>
    </source>
</evidence>
<protein>
    <submittedName>
        <fullName evidence="4">Uncharacterized protein</fullName>
    </submittedName>
</protein>
<accession>A0AAV2YTL1</accession>
<keyword evidence="3" id="KW-0812">Transmembrane</keyword>
<evidence type="ECO:0000256" key="1">
    <source>
        <dbReference type="SAM" id="Coils"/>
    </source>
</evidence>
<evidence type="ECO:0000313" key="4">
    <source>
        <dbReference type="EMBL" id="DAZ96567.1"/>
    </source>
</evidence>
<feature type="region of interest" description="Disordered" evidence="2">
    <location>
        <begin position="482"/>
        <end position="513"/>
    </location>
</feature>
<feature type="compositionally biased region" description="Basic and acidic residues" evidence="2">
    <location>
        <begin position="1"/>
        <end position="16"/>
    </location>
</feature>
<feature type="coiled-coil region" evidence="1">
    <location>
        <begin position="50"/>
        <end position="129"/>
    </location>
</feature>
<feature type="coiled-coil region" evidence="1">
    <location>
        <begin position="260"/>
        <end position="367"/>
    </location>
</feature>
<evidence type="ECO:0000313" key="5">
    <source>
        <dbReference type="Proteomes" id="UP001146120"/>
    </source>
</evidence>
<dbReference type="EMBL" id="DAKRPA010000163">
    <property type="protein sequence ID" value="DAZ96567.1"/>
    <property type="molecule type" value="Genomic_DNA"/>
</dbReference>
<dbReference type="AlphaFoldDB" id="A0AAV2YTL1"/>
<comment type="caution">
    <text evidence="4">The sequence shown here is derived from an EMBL/GenBank/DDBJ whole genome shotgun (WGS) entry which is preliminary data.</text>
</comment>
<feature type="region of interest" description="Disordered" evidence="2">
    <location>
        <begin position="1"/>
        <end position="43"/>
    </location>
</feature>
<feature type="compositionally biased region" description="Low complexity" evidence="2">
    <location>
        <begin position="26"/>
        <end position="39"/>
    </location>
</feature>
<keyword evidence="5" id="KW-1185">Reference proteome</keyword>
<keyword evidence="1" id="KW-0175">Coiled coil</keyword>
<feature type="compositionally biased region" description="Acidic residues" evidence="2">
    <location>
        <begin position="495"/>
        <end position="513"/>
    </location>
</feature>
<keyword evidence="3" id="KW-0472">Membrane</keyword>
<organism evidence="4 5">
    <name type="scientific">Lagenidium giganteum</name>
    <dbReference type="NCBI Taxonomy" id="4803"/>
    <lineage>
        <taxon>Eukaryota</taxon>
        <taxon>Sar</taxon>
        <taxon>Stramenopiles</taxon>
        <taxon>Oomycota</taxon>
        <taxon>Peronosporomycetes</taxon>
        <taxon>Pythiales</taxon>
        <taxon>Pythiaceae</taxon>
    </lineage>
</organism>
<reference evidence="4" key="1">
    <citation type="submission" date="2022-11" db="EMBL/GenBank/DDBJ databases">
        <authorList>
            <person name="Morgan W.R."/>
            <person name="Tartar A."/>
        </authorList>
    </citation>
    <scope>NUCLEOTIDE SEQUENCE</scope>
    <source>
        <strain evidence="4">ARSEF 373</strain>
    </source>
</reference>
<keyword evidence="3" id="KW-1133">Transmembrane helix</keyword>
<proteinExistence type="predicted"/>
<feature type="transmembrane region" description="Helical" evidence="3">
    <location>
        <begin position="522"/>
        <end position="539"/>
    </location>
</feature>
<feature type="compositionally biased region" description="Low complexity" evidence="2">
    <location>
        <begin position="142"/>
        <end position="156"/>
    </location>
</feature>
<sequence>MELERDNNHEDEREQLKGSPVTSHKVAPVAATASSPTTARCHSPTEKFLRTKLAEVLLELSREKENLQLAASAGKSLLEQLSACQEEKHALRDEMDSRQGELEFAERENQRLKQMCAAMEDELRQYDTAWSALEKKHQQVPSSASNSMSRTNSSQSLGKHRRDSATSDHTTVCAMCERMEGETRTLLKENEELKHRCLDLEIQHERVQNGWVELNRLNKKNEACLKRMQADYTKALADIDYMSAQIKYLKEDHCNLISTRDNLRVSTRRLQSENEALTAKLDDATKTIAALQNEKKMMVTQAQVSENRLSSATTENQQFMATLTQLQAQLQQSEADSRDLRAAQTHVKELEQLLEEAQTQQSLLKLEAHHLRSQLAIALEGAVAKMVQPASTVATAMDQAHHEQQQQQQQVTCSCHSEPAETLATVAPPAAGGAPTEAMTASRTTASPPLMLKSSSMCVVRQPVSTSLRDRALSYDSAASQGLLSSDSSGVDETTGLEDDGEDSDDDAYDGTDDATALAGPLYLGISLIAAATAVRYLVRR</sequence>
<evidence type="ECO:0000256" key="2">
    <source>
        <dbReference type="SAM" id="MobiDB-lite"/>
    </source>
</evidence>
<feature type="region of interest" description="Disordered" evidence="2">
    <location>
        <begin position="134"/>
        <end position="166"/>
    </location>
</feature>
<feature type="compositionally biased region" description="Polar residues" evidence="2">
    <location>
        <begin position="482"/>
        <end position="491"/>
    </location>
</feature>